<name>A0ABU5GRP9_9GAMM</name>
<feature type="transmembrane region" description="Helical" evidence="6">
    <location>
        <begin position="223"/>
        <end position="243"/>
    </location>
</feature>
<organism evidence="8 9">
    <name type="scientific">Denitrificimonas halotolerans</name>
    <dbReference type="NCBI Taxonomy" id="3098930"/>
    <lineage>
        <taxon>Bacteria</taxon>
        <taxon>Pseudomonadati</taxon>
        <taxon>Pseudomonadota</taxon>
        <taxon>Gammaproteobacteria</taxon>
        <taxon>Pseudomonadales</taxon>
        <taxon>Pseudomonadaceae</taxon>
        <taxon>Denitrificimonas</taxon>
    </lineage>
</organism>
<sequence length="286" mass="32047">MSLILLIIGVRTFLKGLHRSKSEKVLSHIDPSTHSLRQVGHKSDFISVELRRLGADLSPKKLSFFLITIILIAFIAAFFFGALAAVLVVLIAPLVFYLVMKLRYERRVSRMVEQLPMFLDHSVRSLMSGRTLGDAMLLAMDSVPAPLGEAFKSTRRQIDHGVAMQDAITDFAEFYQRDEFRILALGLRVNSRYGGNSSDLLKSLIVLVRDRDRMARTLKAMTGETRLSAVVLASMPAGLASYLMLTNPSFFLGLWEDSLGKMLLFVAFGLQVLGSFIMWKMLRSVK</sequence>
<accession>A0ABU5GRP9</accession>
<evidence type="ECO:0000256" key="1">
    <source>
        <dbReference type="ARBA" id="ARBA00004651"/>
    </source>
</evidence>
<dbReference type="PANTHER" id="PTHR35007:SF1">
    <property type="entry name" value="PILUS ASSEMBLY PROTEIN"/>
    <property type="match status" value="1"/>
</dbReference>
<comment type="caution">
    <text evidence="8">The sequence shown here is derived from an EMBL/GenBank/DDBJ whole genome shotgun (WGS) entry which is preliminary data.</text>
</comment>
<dbReference type="Proteomes" id="UP001294570">
    <property type="component" value="Unassembled WGS sequence"/>
</dbReference>
<evidence type="ECO:0000256" key="3">
    <source>
        <dbReference type="ARBA" id="ARBA00022692"/>
    </source>
</evidence>
<evidence type="ECO:0000256" key="5">
    <source>
        <dbReference type="ARBA" id="ARBA00023136"/>
    </source>
</evidence>
<keyword evidence="3 6" id="KW-0812">Transmembrane</keyword>
<dbReference type="InterPro" id="IPR018076">
    <property type="entry name" value="T2SS_GspF_dom"/>
</dbReference>
<dbReference type="RefSeq" id="WP_321553614.1">
    <property type="nucleotide sequence ID" value="NZ_JAXIVU010000009.1"/>
</dbReference>
<evidence type="ECO:0000259" key="7">
    <source>
        <dbReference type="Pfam" id="PF00482"/>
    </source>
</evidence>
<proteinExistence type="predicted"/>
<evidence type="ECO:0000313" key="9">
    <source>
        <dbReference type="Proteomes" id="UP001294570"/>
    </source>
</evidence>
<keyword evidence="5 6" id="KW-0472">Membrane</keyword>
<dbReference type="PANTHER" id="PTHR35007">
    <property type="entry name" value="INTEGRAL MEMBRANE PROTEIN-RELATED"/>
    <property type="match status" value="1"/>
</dbReference>
<feature type="transmembrane region" description="Helical" evidence="6">
    <location>
        <begin position="263"/>
        <end position="282"/>
    </location>
</feature>
<evidence type="ECO:0000256" key="6">
    <source>
        <dbReference type="SAM" id="Phobius"/>
    </source>
</evidence>
<feature type="transmembrane region" description="Helical" evidence="6">
    <location>
        <begin position="64"/>
        <end position="97"/>
    </location>
</feature>
<comment type="subcellular location">
    <subcellularLocation>
        <location evidence="1">Cell membrane</location>
        <topology evidence="1">Multi-pass membrane protein</topology>
    </subcellularLocation>
</comment>
<keyword evidence="2" id="KW-1003">Cell membrane</keyword>
<protein>
    <submittedName>
        <fullName evidence="8">Type II secretion system F family protein</fullName>
    </submittedName>
</protein>
<dbReference type="Pfam" id="PF00482">
    <property type="entry name" value="T2SSF"/>
    <property type="match status" value="1"/>
</dbReference>
<evidence type="ECO:0000256" key="4">
    <source>
        <dbReference type="ARBA" id="ARBA00022989"/>
    </source>
</evidence>
<feature type="domain" description="Type II secretion system protein GspF" evidence="7">
    <location>
        <begin position="118"/>
        <end position="244"/>
    </location>
</feature>
<evidence type="ECO:0000313" key="8">
    <source>
        <dbReference type="EMBL" id="MDY7219524.1"/>
    </source>
</evidence>
<gene>
    <name evidence="8" type="ORF">TOI97_08095</name>
</gene>
<keyword evidence="4 6" id="KW-1133">Transmembrane helix</keyword>
<reference evidence="8 9" key="1">
    <citation type="submission" date="2023-12" db="EMBL/GenBank/DDBJ databases">
        <title>Denitrificimonas halotolerans sp. nov.,a novel species isolated from landfill leachate.</title>
        <authorList>
            <person name="Wang S."/>
        </authorList>
    </citation>
    <scope>NUCLEOTIDE SEQUENCE [LARGE SCALE GENOMIC DNA]</scope>
    <source>
        <strain evidence="8 9">JX-1</strain>
    </source>
</reference>
<dbReference type="EMBL" id="JAXIVU010000009">
    <property type="protein sequence ID" value="MDY7219524.1"/>
    <property type="molecule type" value="Genomic_DNA"/>
</dbReference>
<evidence type="ECO:0000256" key="2">
    <source>
        <dbReference type="ARBA" id="ARBA00022475"/>
    </source>
</evidence>
<keyword evidence="9" id="KW-1185">Reference proteome</keyword>